<protein>
    <submittedName>
        <fullName evidence="2">Uncharacterized protein</fullName>
    </submittedName>
</protein>
<reference evidence="2 3" key="1">
    <citation type="submission" date="2014-04" db="EMBL/GenBank/DDBJ databases">
        <authorList>
            <consortium name="DOE Joint Genome Institute"/>
            <person name="Kuo A."/>
            <person name="Kohler A."/>
            <person name="Nagy L.G."/>
            <person name="Floudas D."/>
            <person name="Copeland A."/>
            <person name="Barry K.W."/>
            <person name="Cichocki N."/>
            <person name="Veneault-Fourrey C."/>
            <person name="LaButti K."/>
            <person name="Lindquist E.A."/>
            <person name="Lipzen A."/>
            <person name="Lundell T."/>
            <person name="Morin E."/>
            <person name="Murat C."/>
            <person name="Sun H."/>
            <person name="Tunlid A."/>
            <person name="Henrissat B."/>
            <person name="Grigoriev I.V."/>
            <person name="Hibbett D.S."/>
            <person name="Martin F."/>
            <person name="Nordberg H.P."/>
            <person name="Cantor M.N."/>
            <person name="Hua S.X."/>
        </authorList>
    </citation>
    <scope>NUCLEOTIDE SEQUENCE [LARGE SCALE GENOMIC DNA]</scope>
    <source>
        <strain evidence="2 3">Foug A</strain>
    </source>
</reference>
<dbReference type="InParanoid" id="A0A0C3CS17"/>
<sequence>PTPPPPPSQPHSPPLDERDGSPTPPPPPEQRQIAYQRCPQPQINIEALSAQAVLPKLKETMEFVAALASATLKDPVMKLSTPAMERIRNPPRQPLVIDNPGHWHSISVYLATEHSSEATYNKVCQSTTWNFSDAQGVEDILLFHEVENLIATLTG</sequence>
<feature type="compositionally biased region" description="Pro residues" evidence="1">
    <location>
        <begin position="1"/>
        <end position="13"/>
    </location>
</feature>
<evidence type="ECO:0000256" key="1">
    <source>
        <dbReference type="SAM" id="MobiDB-lite"/>
    </source>
</evidence>
<feature type="region of interest" description="Disordered" evidence="1">
    <location>
        <begin position="1"/>
        <end position="32"/>
    </location>
</feature>
<organism evidence="2 3">
    <name type="scientific">Scleroderma citrinum Foug A</name>
    <dbReference type="NCBI Taxonomy" id="1036808"/>
    <lineage>
        <taxon>Eukaryota</taxon>
        <taxon>Fungi</taxon>
        <taxon>Dikarya</taxon>
        <taxon>Basidiomycota</taxon>
        <taxon>Agaricomycotina</taxon>
        <taxon>Agaricomycetes</taxon>
        <taxon>Agaricomycetidae</taxon>
        <taxon>Boletales</taxon>
        <taxon>Sclerodermatineae</taxon>
        <taxon>Sclerodermataceae</taxon>
        <taxon>Scleroderma</taxon>
    </lineage>
</organism>
<dbReference type="OrthoDB" id="3266386at2759"/>
<reference evidence="3" key="2">
    <citation type="submission" date="2015-01" db="EMBL/GenBank/DDBJ databases">
        <title>Evolutionary Origins and Diversification of the Mycorrhizal Mutualists.</title>
        <authorList>
            <consortium name="DOE Joint Genome Institute"/>
            <consortium name="Mycorrhizal Genomics Consortium"/>
            <person name="Kohler A."/>
            <person name="Kuo A."/>
            <person name="Nagy L.G."/>
            <person name="Floudas D."/>
            <person name="Copeland A."/>
            <person name="Barry K.W."/>
            <person name="Cichocki N."/>
            <person name="Veneault-Fourrey C."/>
            <person name="LaButti K."/>
            <person name="Lindquist E.A."/>
            <person name="Lipzen A."/>
            <person name="Lundell T."/>
            <person name="Morin E."/>
            <person name="Murat C."/>
            <person name="Riley R."/>
            <person name="Ohm R."/>
            <person name="Sun H."/>
            <person name="Tunlid A."/>
            <person name="Henrissat B."/>
            <person name="Grigoriev I.V."/>
            <person name="Hibbett D.S."/>
            <person name="Martin F."/>
        </authorList>
    </citation>
    <scope>NUCLEOTIDE SEQUENCE [LARGE SCALE GENOMIC DNA]</scope>
    <source>
        <strain evidence="3">Foug A</strain>
    </source>
</reference>
<dbReference type="AlphaFoldDB" id="A0A0C3CS17"/>
<feature type="non-terminal residue" evidence="2">
    <location>
        <position position="155"/>
    </location>
</feature>
<name>A0A0C3CS17_9AGAM</name>
<feature type="non-terminal residue" evidence="2">
    <location>
        <position position="1"/>
    </location>
</feature>
<keyword evidence="3" id="KW-1185">Reference proteome</keyword>
<accession>A0A0C3CS17</accession>
<gene>
    <name evidence="2" type="ORF">SCLCIDRAFT_38976</name>
</gene>
<proteinExistence type="predicted"/>
<evidence type="ECO:0000313" key="2">
    <source>
        <dbReference type="EMBL" id="KIM51390.1"/>
    </source>
</evidence>
<dbReference type="EMBL" id="KN822261">
    <property type="protein sequence ID" value="KIM51390.1"/>
    <property type="molecule type" value="Genomic_DNA"/>
</dbReference>
<dbReference type="HOGENOM" id="CLU_007337_3_1_1"/>
<dbReference type="STRING" id="1036808.A0A0C3CS17"/>
<evidence type="ECO:0000313" key="3">
    <source>
        <dbReference type="Proteomes" id="UP000053989"/>
    </source>
</evidence>
<dbReference type="Proteomes" id="UP000053989">
    <property type="component" value="Unassembled WGS sequence"/>
</dbReference>